<protein>
    <submittedName>
        <fullName evidence="3">CS012 protein</fullName>
    </submittedName>
</protein>
<keyword evidence="4" id="KW-1185">Reference proteome</keyword>
<dbReference type="InterPro" id="IPR033369">
    <property type="entry name" value="C19orf12"/>
</dbReference>
<comment type="similarity">
    <text evidence="1">Belongs to the C19orf12 family.</text>
</comment>
<dbReference type="AlphaFoldDB" id="A0A7L0RSV7"/>
<accession>A0A7L0RSV7</accession>
<proteinExistence type="inferred from homology"/>
<organism evidence="3 4">
    <name type="scientific">Glaucidium brasilianum</name>
    <name type="common">Ferruginous pygmy-owl</name>
    <dbReference type="NCBI Taxonomy" id="78217"/>
    <lineage>
        <taxon>Eukaryota</taxon>
        <taxon>Metazoa</taxon>
        <taxon>Chordata</taxon>
        <taxon>Craniata</taxon>
        <taxon>Vertebrata</taxon>
        <taxon>Euteleostomi</taxon>
        <taxon>Archelosauria</taxon>
        <taxon>Archosauria</taxon>
        <taxon>Dinosauria</taxon>
        <taxon>Saurischia</taxon>
        <taxon>Theropoda</taxon>
        <taxon>Coelurosauria</taxon>
        <taxon>Aves</taxon>
        <taxon>Neognathae</taxon>
        <taxon>Neoaves</taxon>
        <taxon>Telluraves</taxon>
        <taxon>Strigiformes</taxon>
        <taxon>Strigidae</taxon>
        <taxon>Glaucidium</taxon>
    </lineage>
</organism>
<dbReference type="EMBL" id="VXAP01000230">
    <property type="protein sequence ID" value="NXL33607.1"/>
    <property type="molecule type" value="Genomic_DNA"/>
</dbReference>
<keyword evidence="2" id="KW-0472">Membrane</keyword>
<dbReference type="PANTHER" id="PTHR31493:SF1">
    <property type="entry name" value="PROTEIN C19ORF12"/>
    <property type="match status" value="1"/>
</dbReference>
<gene>
    <name evidence="3" type="primary">Cs012_1</name>
    <name evidence="3" type="ORF">GLABRA_R09975</name>
</gene>
<dbReference type="OrthoDB" id="5976774at2759"/>
<feature type="transmembrane region" description="Helical" evidence="2">
    <location>
        <begin position="32"/>
        <end position="61"/>
    </location>
</feature>
<comment type="caution">
    <text evidence="3">The sequence shown here is derived from an EMBL/GenBank/DDBJ whole genome shotgun (WGS) entry which is preliminary data.</text>
</comment>
<evidence type="ECO:0000313" key="3">
    <source>
        <dbReference type="EMBL" id="NXL33607.1"/>
    </source>
</evidence>
<evidence type="ECO:0000313" key="4">
    <source>
        <dbReference type="Proteomes" id="UP000591073"/>
    </source>
</evidence>
<keyword evidence="2" id="KW-0812">Transmembrane</keyword>
<dbReference type="PANTHER" id="PTHR31493">
    <property type="entry name" value="NAZO FAMILY MEMBER"/>
    <property type="match status" value="1"/>
</dbReference>
<feature type="non-terminal residue" evidence="3">
    <location>
        <position position="141"/>
    </location>
</feature>
<evidence type="ECO:0000256" key="2">
    <source>
        <dbReference type="SAM" id="Phobius"/>
    </source>
</evidence>
<keyword evidence="2" id="KW-1133">Transmembrane helix</keyword>
<sequence>MSQRVEDVIQLLCHLSQMKGMKAVFKHSARGALLGISTALLGGLLGGPVGMAVGGAFGGLLGSRMSSGPLKPVPQILWQLPPAEQRKLYNKVNVFLSPIHWIDIGELIDLVMENAGLQENLTAVLTNYLSKELGAKIEYRY</sequence>
<feature type="non-terminal residue" evidence="3">
    <location>
        <position position="1"/>
    </location>
</feature>
<dbReference type="Pfam" id="PF20721">
    <property type="entry name" value="C19orf12"/>
    <property type="match status" value="1"/>
</dbReference>
<reference evidence="3 4" key="1">
    <citation type="submission" date="2019-09" db="EMBL/GenBank/DDBJ databases">
        <title>Bird 10,000 Genomes (B10K) Project - Family phase.</title>
        <authorList>
            <person name="Zhang G."/>
        </authorList>
    </citation>
    <scope>NUCLEOTIDE SEQUENCE [LARGE SCALE GENOMIC DNA]</scope>
    <source>
        <strain evidence="3">B10K-DU-008-63</strain>
    </source>
</reference>
<evidence type="ECO:0000256" key="1">
    <source>
        <dbReference type="ARBA" id="ARBA00029457"/>
    </source>
</evidence>
<dbReference type="Proteomes" id="UP000591073">
    <property type="component" value="Unassembled WGS sequence"/>
</dbReference>
<name>A0A7L0RSV7_GLABR</name>